<evidence type="ECO:0000313" key="5">
    <source>
        <dbReference type="Proteomes" id="UP000280507"/>
    </source>
</evidence>
<dbReference type="SUPFAM" id="SSF51735">
    <property type="entry name" value="NAD(P)-binding Rossmann-fold domains"/>
    <property type="match status" value="1"/>
</dbReference>
<name>A0A3M8Q1I5_9GAMM</name>
<comment type="similarity">
    <text evidence="1">Belongs to the NAD(P)-dependent epimerase/dehydratase family. SDR39U1 subfamily.</text>
</comment>
<reference evidence="4 5" key="1">
    <citation type="journal article" date="2012" name="Int. J. Syst. Evol. Microbiol.">
        <title>Marinomonas hwangdonensis sp. nov., isolated from seawater.</title>
        <authorList>
            <person name="Jung Y.T."/>
            <person name="Oh T.K."/>
            <person name="Yoon J.H."/>
        </authorList>
    </citation>
    <scope>NUCLEOTIDE SEQUENCE [LARGE SCALE GENOMIC DNA]</scope>
    <source>
        <strain evidence="4 5">HDW-15</strain>
    </source>
</reference>
<dbReference type="InterPro" id="IPR036291">
    <property type="entry name" value="NAD(P)-bd_dom_sf"/>
</dbReference>
<dbReference type="PANTHER" id="PTHR11092">
    <property type="entry name" value="SUGAR NUCLEOTIDE EPIMERASE RELATED"/>
    <property type="match status" value="1"/>
</dbReference>
<dbReference type="InterPro" id="IPR010099">
    <property type="entry name" value="SDR39U1"/>
</dbReference>
<feature type="domain" description="NAD-dependent epimerase/dehydratase" evidence="2">
    <location>
        <begin position="3"/>
        <end position="210"/>
    </location>
</feature>
<evidence type="ECO:0000313" key="4">
    <source>
        <dbReference type="EMBL" id="RNF49979.1"/>
    </source>
</evidence>
<dbReference type="RefSeq" id="WP_123095962.1">
    <property type="nucleotide sequence ID" value="NZ_RIZG01000006.1"/>
</dbReference>
<organism evidence="4 5">
    <name type="scientific">Marinomonas hwangdonensis</name>
    <dbReference type="NCBI Taxonomy" id="1053647"/>
    <lineage>
        <taxon>Bacteria</taxon>
        <taxon>Pseudomonadati</taxon>
        <taxon>Pseudomonadota</taxon>
        <taxon>Gammaproteobacteria</taxon>
        <taxon>Oceanospirillales</taxon>
        <taxon>Oceanospirillaceae</taxon>
        <taxon>Marinomonas</taxon>
    </lineage>
</organism>
<dbReference type="Pfam" id="PF01370">
    <property type="entry name" value="Epimerase"/>
    <property type="match status" value="1"/>
</dbReference>
<dbReference type="AlphaFoldDB" id="A0A3M8Q1I5"/>
<keyword evidence="5" id="KW-1185">Reference proteome</keyword>
<gene>
    <name evidence="4" type="ORF">EBI00_10885</name>
</gene>
<dbReference type="Gene3D" id="3.40.50.720">
    <property type="entry name" value="NAD(P)-binding Rossmann-like Domain"/>
    <property type="match status" value="1"/>
</dbReference>
<dbReference type="NCBIfam" id="TIGR01777">
    <property type="entry name" value="yfcH"/>
    <property type="match status" value="1"/>
</dbReference>
<dbReference type="InterPro" id="IPR013549">
    <property type="entry name" value="DUF1731"/>
</dbReference>
<dbReference type="Proteomes" id="UP000280507">
    <property type="component" value="Unassembled WGS sequence"/>
</dbReference>
<protein>
    <submittedName>
        <fullName evidence="4">TIGR01777 family protein</fullName>
    </submittedName>
</protein>
<dbReference type="EMBL" id="RIZG01000006">
    <property type="protein sequence ID" value="RNF49979.1"/>
    <property type="molecule type" value="Genomic_DNA"/>
</dbReference>
<dbReference type="PANTHER" id="PTHR11092:SF0">
    <property type="entry name" value="EPIMERASE FAMILY PROTEIN SDR39U1"/>
    <property type="match status" value="1"/>
</dbReference>
<evidence type="ECO:0000259" key="2">
    <source>
        <dbReference type="Pfam" id="PF01370"/>
    </source>
</evidence>
<accession>A0A3M8Q1I5</accession>
<dbReference type="InterPro" id="IPR001509">
    <property type="entry name" value="Epimerase_deHydtase"/>
</dbReference>
<comment type="caution">
    <text evidence="4">The sequence shown here is derived from an EMBL/GenBank/DDBJ whole genome shotgun (WGS) entry which is preliminary data.</text>
</comment>
<dbReference type="Pfam" id="PF08338">
    <property type="entry name" value="DUF1731"/>
    <property type="match status" value="1"/>
</dbReference>
<evidence type="ECO:0000256" key="1">
    <source>
        <dbReference type="ARBA" id="ARBA00009353"/>
    </source>
</evidence>
<proteinExistence type="inferred from homology"/>
<evidence type="ECO:0000259" key="3">
    <source>
        <dbReference type="Pfam" id="PF08338"/>
    </source>
</evidence>
<dbReference type="OrthoDB" id="9801773at2"/>
<feature type="domain" description="DUF1731" evidence="3">
    <location>
        <begin position="246"/>
        <end position="292"/>
    </location>
</feature>
<sequence>MKVLISGATGFIGQTLLKSLLQNEHQVHAVVRSVNDRRLDAKVTQVTTETLVQIDEEFDIFINLAGENIAAQPWTKKRKQALFDSRVALTNKIQKSLQHRPKRIISMSAVGYYGVARNGIFDEETPPREGFSHDLCLAWENAAKAFQDADINTHLTIFRLGVVLGKGGALKKMRLPFLLGMGGPIADGKQWFPWVHIDDVVGAITAAMSDDSYQGTFNLVAPEVVQQKQFAKYYAASLNRPAFMPTPKWLLNLIFGEMASLLTEGPKITCHKLENKGFSFQFGQLERALQDIEAD</sequence>